<evidence type="ECO:0000256" key="3">
    <source>
        <dbReference type="ARBA" id="ARBA00023163"/>
    </source>
</evidence>
<reference evidence="6 7" key="1">
    <citation type="submission" date="2024-05" db="EMBL/GenBank/DDBJ databases">
        <title>Haplotype-resolved chromosome-level genome assembly of Huyou (Citrus changshanensis).</title>
        <authorList>
            <person name="Miao C."/>
            <person name="Chen W."/>
            <person name="Wu Y."/>
            <person name="Wang L."/>
            <person name="Zhao S."/>
            <person name="Grierson D."/>
            <person name="Xu C."/>
            <person name="Chen K."/>
        </authorList>
    </citation>
    <scope>NUCLEOTIDE SEQUENCE [LARGE SCALE GENOMIC DNA]</scope>
    <source>
        <strain evidence="6">01-14</strain>
        <tissue evidence="6">Leaf</tissue>
    </source>
</reference>
<proteinExistence type="predicted"/>
<dbReference type="InterPro" id="IPR003441">
    <property type="entry name" value="NAC-dom"/>
</dbReference>
<organism evidence="6 7">
    <name type="scientific">Citrus x changshan-huyou</name>
    <dbReference type="NCBI Taxonomy" id="2935761"/>
    <lineage>
        <taxon>Eukaryota</taxon>
        <taxon>Viridiplantae</taxon>
        <taxon>Streptophyta</taxon>
        <taxon>Embryophyta</taxon>
        <taxon>Tracheophyta</taxon>
        <taxon>Spermatophyta</taxon>
        <taxon>Magnoliopsida</taxon>
        <taxon>eudicotyledons</taxon>
        <taxon>Gunneridae</taxon>
        <taxon>Pentapetalae</taxon>
        <taxon>rosids</taxon>
        <taxon>malvids</taxon>
        <taxon>Sapindales</taxon>
        <taxon>Rutaceae</taxon>
        <taxon>Aurantioideae</taxon>
        <taxon>Citrus</taxon>
    </lineage>
</organism>
<evidence type="ECO:0000256" key="1">
    <source>
        <dbReference type="ARBA" id="ARBA00023015"/>
    </source>
</evidence>
<name>A0AAP0QTX9_9ROSI</name>
<keyword evidence="1" id="KW-0805">Transcription regulation</keyword>
<protein>
    <recommendedName>
        <fullName evidence="5">NAC domain-containing protein</fullName>
    </recommendedName>
</protein>
<dbReference type="GO" id="GO:0003677">
    <property type="term" value="F:DNA binding"/>
    <property type="evidence" value="ECO:0007669"/>
    <property type="project" value="UniProtKB-KW"/>
</dbReference>
<dbReference type="Proteomes" id="UP001428341">
    <property type="component" value="Unassembled WGS sequence"/>
</dbReference>
<keyword evidence="2" id="KW-0238">DNA-binding</keyword>
<evidence type="ECO:0000313" key="7">
    <source>
        <dbReference type="Proteomes" id="UP001428341"/>
    </source>
</evidence>
<feature type="domain" description="NAC" evidence="5">
    <location>
        <begin position="2"/>
        <end position="97"/>
    </location>
</feature>
<accession>A0AAP0QTX9</accession>
<keyword evidence="4" id="KW-0539">Nucleus</keyword>
<sequence length="152" mass="17519">MRKVSGHTHAEGFHFISDIDINKHEPSEISKLAQYSGHKNMYFFTPFHQKGENAESKSQKKDPTSESAVKGQWLMKEYMTLESVKMLVNSKKALRYLPHASYAIGKLKPEIQSARMTTSRKKRVNPKNKNTSSHLFLLMALIRHRLEMSISE</sequence>
<evidence type="ECO:0000313" key="6">
    <source>
        <dbReference type="EMBL" id="KAK9214935.1"/>
    </source>
</evidence>
<keyword evidence="7" id="KW-1185">Reference proteome</keyword>
<dbReference type="SUPFAM" id="SSF101941">
    <property type="entry name" value="NAC domain"/>
    <property type="match status" value="1"/>
</dbReference>
<dbReference type="AlphaFoldDB" id="A0AAP0QTX9"/>
<dbReference type="Pfam" id="PF02365">
    <property type="entry name" value="NAM"/>
    <property type="match status" value="1"/>
</dbReference>
<dbReference type="EMBL" id="JBCGBO010000003">
    <property type="protein sequence ID" value="KAK9214935.1"/>
    <property type="molecule type" value="Genomic_DNA"/>
</dbReference>
<comment type="caution">
    <text evidence="6">The sequence shown here is derived from an EMBL/GenBank/DDBJ whole genome shotgun (WGS) entry which is preliminary data.</text>
</comment>
<dbReference type="InterPro" id="IPR036093">
    <property type="entry name" value="NAC_dom_sf"/>
</dbReference>
<evidence type="ECO:0000256" key="4">
    <source>
        <dbReference type="ARBA" id="ARBA00023242"/>
    </source>
</evidence>
<dbReference type="GO" id="GO:0006355">
    <property type="term" value="P:regulation of DNA-templated transcription"/>
    <property type="evidence" value="ECO:0007669"/>
    <property type="project" value="InterPro"/>
</dbReference>
<keyword evidence="3" id="KW-0804">Transcription</keyword>
<dbReference type="Gene3D" id="2.170.150.80">
    <property type="entry name" value="NAC domain"/>
    <property type="match status" value="1"/>
</dbReference>
<evidence type="ECO:0000256" key="2">
    <source>
        <dbReference type="ARBA" id="ARBA00023125"/>
    </source>
</evidence>
<gene>
    <name evidence="6" type="ORF">WN944_006937</name>
</gene>
<evidence type="ECO:0000259" key="5">
    <source>
        <dbReference type="Pfam" id="PF02365"/>
    </source>
</evidence>